<evidence type="ECO:0000313" key="2">
    <source>
        <dbReference type="EMBL" id="WBP92149.1"/>
    </source>
</evidence>
<dbReference type="RefSeq" id="WP_270151877.1">
    <property type="nucleotide sequence ID" value="NZ_CP115452.1"/>
</dbReference>
<dbReference type="EMBL" id="CP115452">
    <property type="protein sequence ID" value="WBP92149.1"/>
    <property type="molecule type" value="Genomic_DNA"/>
</dbReference>
<gene>
    <name evidence="2" type="ORF">O1G21_40740</name>
</gene>
<evidence type="ECO:0008006" key="4">
    <source>
        <dbReference type="Google" id="ProtNLM"/>
    </source>
</evidence>
<protein>
    <recommendedName>
        <fullName evidence="4">Right handed beta helix domain-containing protein</fullName>
    </recommendedName>
</protein>
<accession>A0ABY7QIS7</accession>
<dbReference type="InterPro" id="IPR011050">
    <property type="entry name" value="Pectin_lyase_fold/virulence"/>
</dbReference>
<reference evidence="2 3" key="1">
    <citation type="submission" date="2022-12" db="EMBL/GenBank/DDBJ databases">
        <title>HUAS 3-15.</title>
        <authorList>
            <person name="Mo P."/>
        </authorList>
    </citation>
    <scope>NUCLEOTIDE SEQUENCE [LARGE SCALE GENOMIC DNA]</scope>
    <source>
        <strain evidence="2 3">HUAS 3-15</strain>
        <plasmid evidence="2 3">punmamed3</plasmid>
    </source>
</reference>
<sequence>MNRSKLAIRALGALGAAALMVTGLAATPAAARTFVPCTTDALASAITDANTSGGTLALAPGCIYDLTTPLPSIQNTITIKGHGATITRDPAAPAFRILMVDSTGNLSLCEAIIANGDATGDFGGGIRNDGTLTVSRSLIRDNHADLYGGIGGATGSTTSVDHSLISGNSALHNGGGLGNDGDMTIDKSAVVNNNALELGGGVANDGTLNVSRSDVVDNSASGPTGAGGGIANFGGADATTTLTRSKVASNFATNAPGGVYNDGGSVTLDFTAVLANNPTNCFGSPTAVPGCVA</sequence>
<geneLocation type="plasmid" evidence="2 3">
    <name>punmamed3</name>
</geneLocation>
<keyword evidence="2" id="KW-0614">Plasmid</keyword>
<dbReference type="Proteomes" id="UP001212821">
    <property type="component" value="Plasmid punmamed3"/>
</dbReference>
<proteinExistence type="predicted"/>
<organism evidence="2 3">
    <name type="scientific">Kitasatospora cathayae</name>
    <dbReference type="NCBI Taxonomy" id="3004092"/>
    <lineage>
        <taxon>Bacteria</taxon>
        <taxon>Bacillati</taxon>
        <taxon>Actinomycetota</taxon>
        <taxon>Actinomycetes</taxon>
        <taxon>Kitasatosporales</taxon>
        <taxon>Streptomycetaceae</taxon>
        <taxon>Kitasatospora</taxon>
    </lineage>
</organism>
<evidence type="ECO:0000313" key="3">
    <source>
        <dbReference type="Proteomes" id="UP001212821"/>
    </source>
</evidence>
<dbReference type="SUPFAM" id="SSF51126">
    <property type="entry name" value="Pectin lyase-like"/>
    <property type="match status" value="1"/>
</dbReference>
<keyword evidence="3" id="KW-1185">Reference proteome</keyword>
<feature type="chain" id="PRO_5045583706" description="Right handed beta helix domain-containing protein" evidence="1">
    <location>
        <begin position="26"/>
        <end position="293"/>
    </location>
</feature>
<feature type="signal peptide" evidence="1">
    <location>
        <begin position="1"/>
        <end position="25"/>
    </location>
</feature>
<keyword evidence="1" id="KW-0732">Signal</keyword>
<evidence type="ECO:0000256" key="1">
    <source>
        <dbReference type="SAM" id="SignalP"/>
    </source>
</evidence>
<name>A0ABY7QIS7_9ACTN</name>